<feature type="domain" description="Flavodoxin-like fold" evidence="7">
    <location>
        <begin position="3"/>
        <end position="196"/>
    </location>
</feature>
<organism evidence="8 9">
    <name type="scientific">Lentilactobacillus buchneri DSM 20057</name>
    <dbReference type="NCBI Taxonomy" id="1423728"/>
    <lineage>
        <taxon>Bacteria</taxon>
        <taxon>Bacillati</taxon>
        <taxon>Bacillota</taxon>
        <taxon>Bacilli</taxon>
        <taxon>Lactobacillales</taxon>
        <taxon>Lactobacillaceae</taxon>
        <taxon>Lentilactobacillus</taxon>
    </lineage>
</organism>
<comment type="caution">
    <text evidence="6">Lacks conserved residue(s) required for the propagation of feature annotation.</text>
</comment>
<comment type="catalytic activity">
    <reaction evidence="5">
        <text>N,N-dimethyl-1,4-phenylenediamine + anthranilate + 2 NAD(+) = 2-(4-dimethylaminophenyl)diazenylbenzoate + 2 NADH + 2 H(+)</text>
        <dbReference type="Rhea" id="RHEA:55872"/>
        <dbReference type="ChEBI" id="CHEBI:15378"/>
        <dbReference type="ChEBI" id="CHEBI:15783"/>
        <dbReference type="ChEBI" id="CHEBI:16567"/>
        <dbReference type="ChEBI" id="CHEBI:57540"/>
        <dbReference type="ChEBI" id="CHEBI:57945"/>
        <dbReference type="ChEBI" id="CHEBI:71579"/>
        <dbReference type="EC" id="1.7.1.17"/>
    </reaction>
    <physiologicalReaction direction="right-to-left" evidence="5">
        <dbReference type="Rhea" id="RHEA:55874"/>
    </physiologicalReaction>
</comment>
<keyword evidence="3 6" id="KW-0560">Oxidoreductase</keyword>
<dbReference type="EC" id="1.7.1.17" evidence="6"/>
<dbReference type="RefSeq" id="WP_013728529.1">
    <property type="nucleotide sequence ID" value="NZ_AZDM01000009.1"/>
</dbReference>
<evidence type="ECO:0000256" key="4">
    <source>
        <dbReference type="ARBA" id="ARBA00023027"/>
    </source>
</evidence>
<dbReference type="GO" id="GO:0016652">
    <property type="term" value="F:oxidoreductase activity, acting on NAD(P)H as acceptor"/>
    <property type="evidence" value="ECO:0007669"/>
    <property type="project" value="UniProtKB-UniRule"/>
</dbReference>
<dbReference type="Pfam" id="PF02525">
    <property type="entry name" value="Flavodoxin_2"/>
    <property type="match status" value="1"/>
</dbReference>
<comment type="subunit">
    <text evidence="6">Homodimer.</text>
</comment>
<dbReference type="GeneID" id="72460451"/>
<dbReference type="GO" id="GO:0009055">
    <property type="term" value="F:electron transfer activity"/>
    <property type="evidence" value="ECO:0007669"/>
    <property type="project" value="UniProtKB-UniRule"/>
</dbReference>
<dbReference type="Proteomes" id="UP000295181">
    <property type="component" value="Unassembled WGS sequence"/>
</dbReference>
<dbReference type="InterPro" id="IPR003680">
    <property type="entry name" value="Flavodoxin_fold"/>
</dbReference>
<dbReference type="EMBL" id="PUFP01000073">
    <property type="protein sequence ID" value="TDG74783.1"/>
    <property type="molecule type" value="Genomic_DNA"/>
</dbReference>
<comment type="catalytic activity">
    <reaction evidence="6">
        <text>2 a quinone + NADH + H(+) = 2 a 1,4-benzosemiquinone + NAD(+)</text>
        <dbReference type="Rhea" id="RHEA:65952"/>
        <dbReference type="ChEBI" id="CHEBI:15378"/>
        <dbReference type="ChEBI" id="CHEBI:57540"/>
        <dbReference type="ChEBI" id="CHEBI:57945"/>
        <dbReference type="ChEBI" id="CHEBI:132124"/>
        <dbReference type="ChEBI" id="CHEBI:134225"/>
    </reaction>
</comment>
<gene>
    <name evidence="6" type="primary">azoR</name>
    <name evidence="8" type="ORF">C5L32_002250</name>
</gene>
<name>A0A4R5NJJ2_LENBU</name>
<dbReference type="GO" id="GO:0016655">
    <property type="term" value="F:oxidoreductase activity, acting on NAD(P)H, quinone or similar compound as acceptor"/>
    <property type="evidence" value="ECO:0007669"/>
    <property type="project" value="InterPro"/>
</dbReference>
<comment type="cofactor">
    <cofactor evidence="6">
        <name>FMN</name>
        <dbReference type="ChEBI" id="CHEBI:58210"/>
    </cofactor>
    <text evidence="6">Binds 1 FMN per subunit.</text>
</comment>
<protein>
    <recommendedName>
        <fullName evidence="6">FMN dependent NADH:quinone oxidoreductase</fullName>
        <ecNumber evidence="6">1.6.5.-</ecNumber>
    </recommendedName>
    <alternativeName>
        <fullName evidence="6">Azo-dye reductase</fullName>
    </alternativeName>
    <alternativeName>
        <fullName evidence="6">FMN-dependent NADH-azo compound oxidoreductase</fullName>
    </alternativeName>
    <alternativeName>
        <fullName evidence="6">FMN-dependent NADH-azoreductase</fullName>
        <ecNumber evidence="6">1.7.1.17</ecNumber>
    </alternativeName>
</protein>
<dbReference type="InterPro" id="IPR050104">
    <property type="entry name" value="FMN-dep_NADH:Q_OxRdtase_AzoR1"/>
</dbReference>
<evidence type="ECO:0000256" key="5">
    <source>
        <dbReference type="ARBA" id="ARBA00048542"/>
    </source>
</evidence>
<dbReference type="SUPFAM" id="SSF52218">
    <property type="entry name" value="Flavoproteins"/>
    <property type="match status" value="1"/>
</dbReference>
<dbReference type="InterPro" id="IPR029039">
    <property type="entry name" value="Flavoprotein-like_sf"/>
</dbReference>
<comment type="function">
    <text evidence="6">Also exhibits azoreductase activity. Catalyzes the reductive cleavage of the azo bond in aromatic azo compounds to the corresponding amines.</text>
</comment>
<keyword evidence="2 6" id="KW-0288">FMN</keyword>
<evidence type="ECO:0000259" key="7">
    <source>
        <dbReference type="Pfam" id="PF02525"/>
    </source>
</evidence>
<dbReference type="HAMAP" id="MF_01216">
    <property type="entry name" value="Azoreductase_type1"/>
    <property type="match status" value="1"/>
</dbReference>
<evidence type="ECO:0000256" key="6">
    <source>
        <dbReference type="HAMAP-Rule" id="MF_01216"/>
    </source>
</evidence>
<evidence type="ECO:0000313" key="8">
    <source>
        <dbReference type="EMBL" id="TDG74783.1"/>
    </source>
</evidence>
<evidence type="ECO:0000256" key="1">
    <source>
        <dbReference type="ARBA" id="ARBA00022630"/>
    </source>
</evidence>
<keyword evidence="1 6" id="KW-0285">Flavoprotein</keyword>
<comment type="similarity">
    <text evidence="6">Belongs to the azoreductase type 1 family.</text>
</comment>
<dbReference type="Gene3D" id="3.40.50.360">
    <property type="match status" value="1"/>
</dbReference>
<dbReference type="AlphaFoldDB" id="A0A4R5NJJ2"/>
<comment type="caution">
    <text evidence="8">The sequence shown here is derived from an EMBL/GenBank/DDBJ whole genome shotgun (WGS) entry which is preliminary data.</text>
</comment>
<comment type="function">
    <text evidence="6">Quinone reductase that provides resistance to thiol-specific stress caused by electrophilic quinones.</text>
</comment>
<accession>A0A4R5NJJ2</accession>
<sequence length="206" mass="22917">MAKVLVVIARPESPKSRTLKVLNAFMDEYVKVHPNDVIEKLDLYKVDFQEIDGDIFSAWDELEAGRQFSDLTSIQQVKLAEFNTSTDQFLAADKVVIANPLINLMVPTKLKAWIDTINVAGKTFKYTDTGTAVPLTSGKKAFHIQAAGGKYNNQDFGTQYVKGILNFVGVQSVTKLSVEGMDHFPDQAEQIVADAEIESRRLADKF</sequence>
<dbReference type="InterPro" id="IPR023048">
    <property type="entry name" value="NADH:quinone_OxRdtase_FMN_depd"/>
</dbReference>
<dbReference type="GO" id="GO:0010181">
    <property type="term" value="F:FMN binding"/>
    <property type="evidence" value="ECO:0007669"/>
    <property type="project" value="UniProtKB-UniRule"/>
</dbReference>
<keyword evidence="4 6" id="KW-0520">NAD</keyword>
<proteinExistence type="inferred from homology"/>
<dbReference type="PANTHER" id="PTHR43741:SF7">
    <property type="entry name" value="FMN-DEPENDENT NADH:QUINONE OXIDOREDUCTASE"/>
    <property type="match status" value="1"/>
</dbReference>
<dbReference type="PANTHER" id="PTHR43741">
    <property type="entry name" value="FMN-DEPENDENT NADH-AZOREDUCTASE 1"/>
    <property type="match status" value="1"/>
</dbReference>
<reference evidence="8 9" key="1">
    <citation type="journal article" date="2019" name="Appl. Microbiol. Biotechnol.">
        <title>Uncovering carbohydrate metabolism through a genotype-phenotype association study of 56 lactic acid bacteria genomes.</title>
        <authorList>
            <person name="Buron-Moles G."/>
            <person name="Chailyan A."/>
            <person name="Dolejs I."/>
            <person name="Forster J."/>
            <person name="Miks M.H."/>
        </authorList>
    </citation>
    <scope>NUCLEOTIDE SEQUENCE [LARGE SCALE GENOMIC DNA]</scope>
    <source>
        <strain evidence="8 9">ATCC 4005</strain>
    </source>
</reference>
<dbReference type="EC" id="1.6.5.-" evidence="6"/>
<evidence type="ECO:0000313" key="9">
    <source>
        <dbReference type="Proteomes" id="UP000295181"/>
    </source>
</evidence>
<evidence type="ECO:0000256" key="3">
    <source>
        <dbReference type="ARBA" id="ARBA00023002"/>
    </source>
</evidence>
<evidence type="ECO:0000256" key="2">
    <source>
        <dbReference type="ARBA" id="ARBA00022643"/>
    </source>
</evidence>